<dbReference type="InterPro" id="IPR022805">
    <property type="entry name" value="PEP_COase_bac/pln-type"/>
</dbReference>
<evidence type="ECO:0000256" key="4">
    <source>
        <dbReference type="ARBA" id="ARBA00022419"/>
    </source>
</evidence>
<evidence type="ECO:0000256" key="8">
    <source>
        <dbReference type="ARBA" id="ARBA00048995"/>
    </source>
</evidence>
<evidence type="ECO:0000256" key="2">
    <source>
        <dbReference type="ARBA" id="ARBA00008346"/>
    </source>
</evidence>
<evidence type="ECO:0000256" key="5">
    <source>
        <dbReference type="ARBA" id="ARBA00022842"/>
    </source>
</evidence>
<comment type="function">
    <text evidence="1 9">Forms oxaloacetate, a four-carbon dicarboxylic acid source for the tricarboxylic acid cycle.</text>
</comment>
<dbReference type="GO" id="GO:0000287">
    <property type="term" value="F:magnesium ion binding"/>
    <property type="evidence" value="ECO:0007669"/>
    <property type="project" value="UniProtKB-UniRule"/>
</dbReference>
<keyword evidence="12" id="KW-1185">Reference proteome</keyword>
<evidence type="ECO:0000256" key="1">
    <source>
        <dbReference type="ARBA" id="ARBA00003670"/>
    </source>
</evidence>
<feature type="active site" evidence="9 10">
    <location>
        <position position="135"/>
    </location>
</feature>
<protein>
    <recommendedName>
        <fullName evidence="4 9">Phosphoenolpyruvate carboxylase</fullName>
        <shortName evidence="9">PEPC</shortName>
        <shortName evidence="9">PEPCase</shortName>
        <ecNumber evidence="3 9">4.1.1.31</ecNumber>
    </recommendedName>
</protein>
<dbReference type="Pfam" id="PF00311">
    <property type="entry name" value="PEPcase"/>
    <property type="match status" value="1"/>
</dbReference>
<feature type="active site" evidence="9">
    <location>
        <position position="552"/>
    </location>
</feature>
<evidence type="ECO:0000313" key="12">
    <source>
        <dbReference type="Proteomes" id="UP001317532"/>
    </source>
</evidence>
<dbReference type="AlphaFoldDB" id="A0AAN1XXW5"/>
<dbReference type="InterPro" id="IPR021135">
    <property type="entry name" value="PEP_COase"/>
</dbReference>
<comment type="subunit">
    <text evidence="9">Homotetramer.</text>
</comment>
<comment type="similarity">
    <text evidence="2 9">Belongs to the PEPCase type 1 family.</text>
</comment>
<comment type="cofactor">
    <cofactor evidence="9">
        <name>Mg(2+)</name>
        <dbReference type="ChEBI" id="CHEBI:18420"/>
    </cofactor>
</comment>
<dbReference type="Gene3D" id="1.20.1440.90">
    <property type="entry name" value="Phosphoenolpyruvate/pyruvate domain"/>
    <property type="match status" value="1"/>
</dbReference>
<keyword evidence="6 9" id="KW-0456">Lyase</keyword>
<evidence type="ECO:0000256" key="6">
    <source>
        <dbReference type="ARBA" id="ARBA00023239"/>
    </source>
</evidence>
<dbReference type="GO" id="GO:0008964">
    <property type="term" value="F:phosphoenolpyruvate carboxylase activity"/>
    <property type="evidence" value="ECO:0007669"/>
    <property type="project" value="UniProtKB-UniRule"/>
</dbReference>
<reference evidence="11 12" key="1">
    <citation type="journal article" date="2022" name="ISME Commun">
        <title>Vulcanimicrobium alpinus gen. nov. sp. nov., the first cultivated representative of the candidate phylum 'Eremiobacterota', is a metabolically versatile aerobic anoxygenic phototroph.</title>
        <authorList>
            <person name="Yabe S."/>
            <person name="Muto K."/>
            <person name="Abe K."/>
            <person name="Yokota A."/>
            <person name="Staudigel H."/>
            <person name="Tebo B.M."/>
        </authorList>
    </citation>
    <scope>NUCLEOTIDE SEQUENCE [LARGE SCALE GENOMIC DNA]</scope>
    <source>
        <strain evidence="11 12">WC8-2</strain>
    </source>
</reference>
<keyword evidence="7 9" id="KW-0120">Carbon dioxide fixation</keyword>
<dbReference type="SUPFAM" id="SSF51621">
    <property type="entry name" value="Phosphoenolpyruvate/pyruvate domain"/>
    <property type="match status" value="1"/>
</dbReference>
<keyword evidence="5 9" id="KW-0460">Magnesium</keyword>
<dbReference type="GO" id="GO:0005829">
    <property type="term" value="C:cytosol"/>
    <property type="evidence" value="ECO:0007669"/>
    <property type="project" value="TreeGrafter"/>
</dbReference>
<dbReference type="GO" id="GO:0006107">
    <property type="term" value="P:oxaloacetate metabolic process"/>
    <property type="evidence" value="ECO:0007669"/>
    <property type="project" value="UniProtKB-UniRule"/>
</dbReference>
<evidence type="ECO:0000256" key="10">
    <source>
        <dbReference type="PROSITE-ProRule" id="PRU10111"/>
    </source>
</evidence>
<dbReference type="KEGG" id="vab:WPS_26910"/>
<proteinExistence type="inferred from homology"/>
<dbReference type="PRINTS" id="PR00150">
    <property type="entry name" value="PEPCARBXLASE"/>
</dbReference>
<sequence length="882" mass="95633">MTQRDTAAPLRAQVALLGRFVGDALRAHARPQTFETVERVRALTRRRRAAPDPALDNEIAVVLDALALDDAVEVIRAFGLYFQMVNLAEQLHRERRRRERALLGEAPLRGSLESLPLEAARRVGEVELTLVFTAHPTEVQRRTTSEKLSAVAALLRALDERILTPEERAQAEAELRAQIVLLWQSNELYRSAPTVHDEVRNLVARFRDSLFDEVPLLFERFERAFGIAAPDILHVGSWIGGDRDGNPNVAPDASLEAYEQARRFVCERYLRDVEDLQARFSQDAVRGGASPELLASVEADGAALPDVRYTVGPRQQDEPYRRKLAFVHRRLTLTLAGREGGYAAADALLADLALIDAAVTGGSGDDVARPLRRLRRAVSTFGFGLCELEWRQHRDRVWNALDEIVRAVEPALPPLSQRDAADADSWFARELTALRPLVPTAVSFSAETADVLRSLAAIAELRARGGAGASRTFILAGTESAHDVLALYVLARACGALAAGPAQIVPLFESATALAAAGGIAEALLAQAPFRAHVERCGGVMEVMLGYSDTTKVMGVVAGAWAVYRAQDALAAVARRHRIAMRFFHGRGGSVGRGAADARDAIDAQPPAARDGRFKVTEQGEVIGARYGLPSLARRNLELALTSALLAVHAPGPAVPPEWSALLDRLAATAERAYLDLAGDPEFLAFFAACTPLDEIGEMQISSRPGRRGARRAIGDLRAIPWAFAWTQARALLPGWFGFGAALAGTGDELATLRAMAAGFPFFATLVHSVERALAVADLAIFERYVAGLAGAAGGAERYLPRIRAEYDASVRAVLQILERETLLADDPTLARSIALRNPYVDPISLLQIRLLRAYRAQPDPALRDTIRLSINGIAAGLRVTG</sequence>
<dbReference type="EC" id="4.1.1.31" evidence="3 9"/>
<organism evidence="11 12">
    <name type="scientific">Vulcanimicrobium alpinum</name>
    <dbReference type="NCBI Taxonomy" id="3016050"/>
    <lineage>
        <taxon>Bacteria</taxon>
        <taxon>Bacillati</taxon>
        <taxon>Vulcanimicrobiota</taxon>
        <taxon>Vulcanimicrobiia</taxon>
        <taxon>Vulcanimicrobiales</taxon>
        <taxon>Vulcanimicrobiaceae</taxon>
        <taxon>Vulcanimicrobium</taxon>
    </lineage>
</organism>
<comment type="catalytic activity">
    <reaction evidence="8 9">
        <text>oxaloacetate + phosphate = phosphoenolpyruvate + hydrogencarbonate</text>
        <dbReference type="Rhea" id="RHEA:28370"/>
        <dbReference type="ChEBI" id="CHEBI:16452"/>
        <dbReference type="ChEBI" id="CHEBI:17544"/>
        <dbReference type="ChEBI" id="CHEBI:43474"/>
        <dbReference type="ChEBI" id="CHEBI:58702"/>
        <dbReference type="EC" id="4.1.1.31"/>
    </reaction>
</comment>
<gene>
    <name evidence="9 11" type="primary">ppc</name>
    <name evidence="11" type="ORF">WPS_26910</name>
</gene>
<evidence type="ECO:0000256" key="7">
    <source>
        <dbReference type="ARBA" id="ARBA00023300"/>
    </source>
</evidence>
<accession>A0AAN1XXW5</accession>
<dbReference type="InterPro" id="IPR018129">
    <property type="entry name" value="PEP_COase_Lys_AS"/>
</dbReference>
<dbReference type="HAMAP" id="MF_00595">
    <property type="entry name" value="PEPcase_type1"/>
    <property type="match status" value="1"/>
</dbReference>
<dbReference type="GO" id="GO:0015977">
    <property type="term" value="P:carbon fixation"/>
    <property type="evidence" value="ECO:0007669"/>
    <property type="project" value="UniProtKB-UniRule"/>
</dbReference>
<dbReference type="GO" id="GO:0006099">
    <property type="term" value="P:tricarboxylic acid cycle"/>
    <property type="evidence" value="ECO:0007669"/>
    <property type="project" value="InterPro"/>
</dbReference>
<name>A0AAN1XXW5_UNVUL</name>
<evidence type="ECO:0000313" key="11">
    <source>
        <dbReference type="EMBL" id="BDE07415.1"/>
    </source>
</evidence>
<dbReference type="Proteomes" id="UP001317532">
    <property type="component" value="Chromosome"/>
</dbReference>
<dbReference type="EMBL" id="AP025523">
    <property type="protein sequence ID" value="BDE07415.1"/>
    <property type="molecule type" value="Genomic_DNA"/>
</dbReference>
<dbReference type="RefSeq" id="WP_317995008.1">
    <property type="nucleotide sequence ID" value="NZ_AP025523.1"/>
</dbReference>
<evidence type="ECO:0000256" key="3">
    <source>
        <dbReference type="ARBA" id="ARBA00012305"/>
    </source>
</evidence>
<dbReference type="PANTHER" id="PTHR30523">
    <property type="entry name" value="PHOSPHOENOLPYRUVATE CARBOXYLASE"/>
    <property type="match status" value="1"/>
</dbReference>
<dbReference type="PANTHER" id="PTHR30523:SF6">
    <property type="entry name" value="PHOSPHOENOLPYRUVATE CARBOXYLASE"/>
    <property type="match status" value="1"/>
</dbReference>
<dbReference type="PROSITE" id="PS00781">
    <property type="entry name" value="PEPCASE_1"/>
    <property type="match status" value="1"/>
</dbReference>
<evidence type="ECO:0000256" key="9">
    <source>
        <dbReference type="HAMAP-Rule" id="MF_00595"/>
    </source>
</evidence>
<dbReference type="InterPro" id="IPR015813">
    <property type="entry name" value="Pyrv/PenolPyrv_kinase-like_dom"/>
</dbReference>